<gene>
    <name evidence="2" type="ORF">E2C01_065172</name>
</gene>
<evidence type="ECO:0000313" key="2">
    <source>
        <dbReference type="EMBL" id="MPC70910.1"/>
    </source>
</evidence>
<dbReference type="EMBL" id="VSRR010031940">
    <property type="protein sequence ID" value="MPC70910.1"/>
    <property type="molecule type" value="Genomic_DNA"/>
</dbReference>
<keyword evidence="3" id="KW-1185">Reference proteome</keyword>
<feature type="region of interest" description="Disordered" evidence="1">
    <location>
        <begin position="1"/>
        <end position="20"/>
    </location>
</feature>
<accession>A0A5B7HEY7</accession>
<evidence type="ECO:0000313" key="3">
    <source>
        <dbReference type="Proteomes" id="UP000324222"/>
    </source>
</evidence>
<dbReference type="AlphaFoldDB" id="A0A5B7HEY7"/>
<organism evidence="2 3">
    <name type="scientific">Portunus trituberculatus</name>
    <name type="common">Swimming crab</name>
    <name type="synonym">Neptunus trituberculatus</name>
    <dbReference type="NCBI Taxonomy" id="210409"/>
    <lineage>
        <taxon>Eukaryota</taxon>
        <taxon>Metazoa</taxon>
        <taxon>Ecdysozoa</taxon>
        <taxon>Arthropoda</taxon>
        <taxon>Crustacea</taxon>
        <taxon>Multicrustacea</taxon>
        <taxon>Malacostraca</taxon>
        <taxon>Eumalacostraca</taxon>
        <taxon>Eucarida</taxon>
        <taxon>Decapoda</taxon>
        <taxon>Pleocyemata</taxon>
        <taxon>Brachyura</taxon>
        <taxon>Eubrachyura</taxon>
        <taxon>Portunoidea</taxon>
        <taxon>Portunidae</taxon>
        <taxon>Portuninae</taxon>
        <taxon>Portunus</taxon>
    </lineage>
</organism>
<protein>
    <submittedName>
        <fullName evidence="2">Uncharacterized protein</fullName>
    </submittedName>
</protein>
<evidence type="ECO:0000256" key="1">
    <source>
        <dbReference type="SAM" id="MobiDB-lite"/>
    </source>
</evidence>
<sequence>MTTQGGQGRNPLPPPTRDVRKSIHFGGQKMGVSICRPCDHLTRLLQDFRQEGRCNSHECLCAARAIALAYFKFSKVLHFIVKSGKSITLSNLYPSTSKTTTSDLVFISLTYPGPGMTPQNSPLYKEAAVTVLEGRSLAGIKKRHLPVVNSVVHQPP</sequence>
<comment type="caution">
    <text evidence="2">The sequence shown here is derived from an EMBL/GenBank/DDBJ whole genome shotgun (WGS) entry which is preliminary data.</text>
</comment>
<name>A0A5B7HEY7_PORTR</name>
<reference evidence="2 3" key="1">
    <citation type="submission" date="2019-05" db="EMBL/GenBank/DDBJ databases">
        <title>Another draft genome of Portunus trituberculatus and its Hox gene families provides insights of decapod evolution.</title>
        <authorList>
            <person name="Jeong J.-H."/>
            <person name="Song I."/>
            <person name="Kim S."/>
            <person name="Choi T."/>
            <person name="Kim D."/>
            <person name="Ryu S."/>
            <person name="Kim W."/>
        </authorList>
    </citation>
    <scope>NUCLEOTIDE SEQUENCE [LARGE SCALE GENOMIC DNA]</scope>
    <source>
        <tissue evidence="2">Muscle</tissue>
    </source>
</reference>
<dbReference type="Proteomes" id="UP000324222">
    <property type="component" value="Unassembled WGS sequence"/>
</dbReference>
<proteinExistence type="predicted"/>